<dbReference type="Pfam" id="PF01315">
    <property type="entry name" value="Ald_Xan_dh_C"/>
    <property type="match status" value="1"/>
</dbReference>
<dbReference type="InterPro" id="IPR016208">
    <property type="entry name" value="Ald_Oxase/xanthine_DH-like"/>
</dbReference>
<dbReference type="OrthoDB" id="9759099at2"/>
<dbReference type="SUPFAM" id="SSF54665">
    <property type="entry name" value="CO dehydrogenase molybdoprotein N-domain-like"/>
    <property type="match status" value="1"/>
</dbReference>
<dbReference type="InterPro" id="IPR008274">
    <property type="entry name" value="AldOxase/xan_DH_MoCoBD1"/>
</dbReference>
<dbReference type="InterPro" id="IPR036856">
    <property type="entry name" value="Ald_Oxase/Xan_DH_a/b_sf"/>
</dbReference>
<keyword evidence="2" id="KW-0560">Oxidoreductase</keyword>
<sequence>MNAERHIGQDRVRIDGPLKVTGTAPYAYEQPTDAPLHLYPLTSSVPRGRVRSIDARAAEALPGVQLVLTYENAPKLLVKADPELYILQSPDVLYWGQFIGAVVADTPEIARHAASLVTVTYDEAPFDAHFRPDHPQAYRPRRVNAFKKTDTHEGDVEAALAHAPVTVDQAYTTPTEHHNPIEPHPVTAIWHAEHPLNVTARRLTLYDANQGPVFHLMVLAPMLGLLPAQMIIHTPYVGGSFGTKGMPHAHLILTALAAKTLPGRPVKYAMTRQQMFDTTGYRPESHQRVRLAASADGRLTALTHDAVAPTARWKEFVEQTATASRIMYAAPNRRTTHRAVPLDIPASMFMRAPGEFTGMFALETAMDELAVTLDLDPIELRRRNEPARDPETGRPWSGRHLTQCLTEGARLFGWDQRPPTATRRRGEWHYGMGVAASTYPDQHLLSTWAAVHYRQGRYHVQLQASDIGTGAWTILAQIAADALQVGVDRIHLEIGRSDLPLAMGAGGSMGTYTWGSSIMAAAAQFTHKYGPTPPDGARVQARGLRPRDFRKYSRHAFGAHFAEVRVSRVTGEVRVTRLLGVYDPGRIINPRTANSQFIGGMTMGLSAALHEESYLDPRYGHVVNRDLAGYHIAAHADVPDIQARWIEHPDYAFGPTGAKGIGEIGIVGVPAAIGNAIYNATGKRLRALPFTPDRLLTADADPVGRTP</sequence>
<reference evidence="5" key="1">
    <citation type="submission" date="2015-11" db="EMBL/GenBank/DDBJ databases">
        <title>Draft Genome Sequence of the Radioresistant Bacterium Deinococcus grandis, Isolated from Freshwater Fish in Japan.</title>
        <authorList>
            <person name="Satoh K."/>
            <person name="Onodera T."/>
            <person name="Omoso K."/>
            <person name="Takeda-Yano K."/>
            <person name="Katayama T."/>
            <person name="Oono Y."/>
            <person name="Narumi I."/>
        </authorList>
    </citation>
    <scope>NUCLEOTIDE SEQUENCE [LARGE SCALE GENOMIC DNA]</scope>
    <source>
        <strain evidence="5">ATCC 43672</strain>
    </source>
</reference>
<name>A0A100HQE9_9DEIO</name>
<dbReference type="Gene3D" id="3.90.1170.50">
    <property type="entry name" value="Aldehyde oxidase/xanthine dehydrogenase, a/b hammerhead"/>
    <property type="match status" value="1"/>
</dbReference>
<evidence type="ECO:0000256" key="2">
    <source>
        <dbReference type="ARBA" id="ARBA00023002"/>
    </source>
</evidence>
<evidence type="ECO:0000259" key="3">
    <source>
        <dbReference type="SMART" id="SM01008"/>
    </source>
</evidence>
<dbReference type="SMART" id="SM01008">
    <property type="entry name" value="Ald_Xan_dh_C"/>
    <property type="match status" value="1"/>
</dbReference>
<dbReference type="Gene3D" id="3.30.365.10">
    <property type="entry name" value="Aldehyde oxidase/xanthine dehydrogenase, molybdopterin binding domain"/>
    <property type="match status" value="4"/>
</dbReference>
<keyword evidence="1" id="KW-0500">Molybdenum</keyword>
<dbReference type="SUPFAM" id="SSF56003">
    <property type="entry name" value="Molybdenum cofactor-binding domain"/>
    <property type="match status" value="1"/>
</dbReference>
<dbReference type="GO" id="GO:0005506">
    <property type="term" value="F:iron ion binding"/>
    <property type="evidence" value="ECO:0007669"/>
    <property type="project" value="InterPro"/>
</dbReference>
<organism evidence="4 5">
    <name type="scientific">Deinococcus grandis</name>
    <dbReference type="NCBI Taxonomy" id="57498"/>
    <lineage>
        <taxon>Bacteria</taxon>
        <taxon>Thermotogati</taxon>
        <taxon>Deinococcota</taxon>
        <taxon>Deinococci</taxon>
        <taxon>Deinococcales</taxon>
        <taxon>Deinococcaceae</taxon>
        <taxon>Deinococcus</taxon>
    </lineage>
</organism>
<keyword evidence="5" id="KW-1185">Reference proteome</keyword>
<accession>A0A100HQE9</accession>
<evidence type="ECO:0000313" key="5">
    <source>
        <dbReference type="Proteomes" id="UP000056209"/>
    </source>
</evidence>
<dbReference type="EMBL" id="BCMS01000005">
    <property type="protein sequence ID" value="GAQ23764.1"/>
    <property type="molecule type" value="Genomic_DNA"/>
</dbReference>
<dbReference type="InterPro" id="IPR037165">
    <property type="entry name" value="AldOxase/xan_DH_Mopterin-bd_sf"/>
</dbReference>
<dbReference type="Proteomes" id="UP000056209">
    <property type="component" value="Unassembled WGS sequence"/>
</dbReference>
<feature type="domain" description="Aldehyde oxidase/xanthine dehydrogenase a/b hammerhead" evidence="3">
    <location>
        <begin position="21"/>
        <end position="125"/>
    </location>
</feature>
<dbReference type="GO" id="GO:0016491">
    <property type="term" value="F:oxidoreductase activity"/>
    <property type="evidence" value="ECO:0007669"/>
    <property type="project" value="UniProtKB-KW"/>
</dbReference>
<protein>
    <submittedName>
        <fullName evidence="4">Xanthine dehydrogenase</fullName>
    </submittedName>
</protein>
<dbReference type="PANTHER" id="PTHR11908:SF132">
    <property type="entry name" value="ALDEHYDE OXIDASE 1-RELATED"/>
    <property type="match status" value="1"/>
</dbReference>
<dbReference type="InterPro" id="IPR046867">
    <property type="entry name" value="AldOxase/xan_DH_MoCoBD2"/>
</dbReference>
<gene>
    <name evidence="4" type="ORF">DEIGR_330022</name>
</gene>
<evidence type="ECO:0000256" key="1">
    <source>
        <dbReference type="ARBA" id="ARBA00022505"/>
    </source>
</evidence>
<dbReference type="PANTHER" id="PTHR11908">
    <property type="entry name" value="XANTHINE DEHYDROGENASE"/>
    <property type="match status" value="1"/>
</dbReference>
<dbReference type="InterPro" id="IPR000674">
    <property type="entry name" value="Ald_Oxase/Xan_DH_a/b"/>
</dbReference>
<dbReference type="RefSeq" id="WP_058979848.1">
    <property type="nucleotide sequence ID" value="NZ_BCMS01000005.1"/>
</dbReference>
<proteinExistence type="predicted"/>
<dbReference type="Pfam" id="PF02738">
    <property type="entry name" value="MoCoBD_1"/>
    <property type="match status" value="1"/>
</dbReference>
<comment type="caution">
    <text evidence="4">The sequence shown here is derived from an EMBL/GenBank/DDBJ whole genome shotgun (WGS) entry which is preliminary data.</text>
</comment>
<dbReference type="Pfam" id="PF20256">
    <property type="entry name" value="MoCoBD_2"/>
    <property type="match status" value="2"/>
</dbReference>
<evidence type="ECO:0000313" key="4">
    <source>
        <dbReference type="EMBL" id="GAQ23764.1"/>
    </source>
</evidence>
<dbReference type="AlphaFoldDB" id="A0A100HQE9"/>